<reference evidence="13" key="1">
    <citation type="journal article" date="2015" name="Proc. Natl. Acad. Sci. U.S.A.">
        <title>Networks of energetic and metabolic interactions define dynamics in microbial communities.</title>
        <authorList>
            <person name="Embree M."/>
            <person name="Liu J.K."/>
            <person name="Al-Bassam M.M."/>
            <person name="Zengler K."/>
        </authorList>
    </citation>
    <scope>NUCLEOTIDE SEQUENCE</scope>
</reference>
<evidence type="ECO:0000256" key="8">
    <source>
        <dbReference type="ARBA" id="ARBA00022741"/>
    </source>
</evidence>
<keyword evidence="5" id="KW-0808">Transferase</keyword>
<evidence type="ECO:0000256" key="5">
    <source>
        <dbReference type="ARBA" id="ARBA00022679"/>
    </source>
</evidence>
<dbReference type="AlphaFoldDB" id="A0A0W8FWE5"/>
<dbReference type="InterPro" id="IPR006070">
    <property type="entry name" value="Sua5-like_dom"/>
</dbReference>
<dbReference type="GO" id="GO:0000049">
    <property type="term" value="F:tRNA binding"/>
    <property type="evidence" value="ECO:0007669"/>
    <property type="project" value="TreeGrafter"/>
</dbReference>
<dbReference type="Pfam" id="PF01300">
    <property type="entry name" value="Sua5_yciO_yrdC"/>
    <property type="match status" value="1"/>
</dbReference>
<dbReference type="InterPro" id="IPR038385">
    <property type="entry name" value="Sua5/YwlC_C"/>
</dbReference>
<name>A0A0W8FWE5_9ZZZZ</name>
<feature type="domain" description="YrdC-like" evidence="12">
    <location>
        <begin position="1"/>
        <end position="112"/>
    </location>
</feature>
<dbReference type="Pfam" id="PF03481">
    <property type="entry name" value="Sua5_C"/>
    <property type="match status" value="1"/>
</dbReference>
<gene>
    <name evidence="13" type="ORF">ASZ90_005141</name>
</gene>
<evidence type="ECO:0000256" key="1">
    <source>
        <dbReference type="ARBA" id="ARBA00004496"/>
    </source>
</evidence>
<dbReference type="EC" id="2.7.7.87" evidence="3"/>
<keyword evidence="6" id="KW-0819">tRNA processing</keyword>
<dbReference type="PANTHER" id="PTHR17490:SF16">
    <property type="entry name" value="THREONYLCARBAMOYL-AMP SYNTHASE"/>
    <property type="match status" value="1"/>
</dbReference>
<dbReference type="GO" id="GO:0008033">
    <property type="term" value="P:tRNA processing"/>
    <property type="evidence" value="ECO:0007669"/>
    <property type="project" value="UniProtKB-KW"/>
</dbReference>
<evidence type="ECO:0000256" key="10">
    <source>
        <dbReference type="ARBA" id="ARBA00029774"/>
    </source>
</evidence>
<comment type="catalytic activity">
    <reaction evidence="11">
        <text>L-threonine + hydrogencarbonate + ATP = L-threonylcarbamoyladenylate + diphosphate + H2O</text>
        <dbReference type="Rhea" id="RHEA:36407"/>
        <dbReference type="ChEBI" id="CHEBI:15377"/>
        <dbReference type="ChEBI" id="CHEBI:17544"/>
        <dbReference type="ChEBI" id="CHEBI:30616"/>
        <dbReference type="ChEBI" id="CHEBI:33019"/>
        <dbReference type="ChEBI" id="CHEBI:57926"/>
        <dbReference type="ChEBI" id="CHEBI:73682"/>
        <dbReference type="EC" id="2.7.7.87"/>
    </reaction>
</comment>
<dbReference type="GO" id="GO:0003725">
    <property type="term" value="F:double-stranded RNA binding"/>
    <property type="evidence" value="ECO:0007669"/>
    <property type="project" value="InterPro"/>
</dbReference>
<evidence type="ECO:0000256" key="11">
    <source>
        <dbReference type="ARBA" id="ARBA00048366"/>
    </source>
</evidence>
<dbReference type="Gene3D" id="3.90.870.10">
    <property type="entry name" value="DHBP synthase"/>
    <property type="match status" value="1"/>
</dbReference>
<keyword evidence="9" id="KW-0067">ATP-binding</keyword>
<comment type="subcellular location">
    <subcellularLocation>
        <location evidence="1">Cytoplasm</location>
    </subcellularLocation>
</comment>
<comment type="caution">
    <text evidence="13">The sequence shown here is derived from an EMBL/GenBank/DDBJ whole genome shotgun (WGS) entry which is preliminary data.</text>
</comment>
<dbReference type="GO" id="GO:0061710">
    <property type="term" value="F:L-threonylcarbamoyladenylate synthase"/>
    <property type="evidence" value="ECO:0007669"/>
    <property type="project" value="UniProtKB-EC"/>
</dbReference>
<dbReference type="GO" id="GO:0006450">
    <property type="term" value="P:regulation of translational fidelity"/>
    <property type="evidence" value="ECO:0007669"/>
    <property type="project" value="TreeGrafter"/>
</dbReference>
<dbReference type="GO" id="GO:0005524">
    <property type="term" value="F:ATP binding"/>
    <property type="evidence" value="ECO:0007669"/>
    <property type="project" value="UniProtKB-KW"/>
</dbReference>
<sequence length="240" mass="26392">MIDKFWPGPLTLVLSKKNIVPEIVTADNPTVAVRMPNNQIALELIKHSGVPIAAPSANLFNRLSPTKAVHVYNQLGDDVDMILDGGSTEIGVESTIVEIENDEIILLRPGGITKEEIESLLNCKIQSKQKSTDPTSPGQLPFHYSPRTPLKFLSGSTLNNLENKKIGGIFFSKQNVDFNFTRVEILTKENNFREAAANLFSVLHILDEADLDLILVEPLSEEGLGLAMMDRLKKAAANFS</sequence>
<evidence type="ECO:0000256" key="2">
    <source>
        <dbReference type="ARBA" id="ARBA00007663"/>
    </source>
</evidence>
<organism evidence="13">
    <name type="scientific">hydrocarbon metagenome</name>
    <dbReference type="NCBI Taxonomy" id="938273"/>
    <lineage>
        <taxon>unclassified sequences</taxon>
        <taxon>metagenomes</taxon>
        <taxon>ecological metagenomes</taxon>
    </lineage>
</organism>
<dbReference type="Gene3D" id="3.40.50.11030">
    <property type="entry name" value="Threonylcarbamoyl-AMP synthase, C-terminal domain"/>
    <property type="match status" value="1"/>
</dbReference>
<evidence type="ECO:0000256" key="9">
    <source>
        <dbReference type="ARBA" id="ARBA00022840"/>
    </source>
</evidence>
<keyword evidence="8" id="KW-0547">Nucleotide-binding</keyword>
<accession>A0A0W8FWE5</accession>
<evidence type="ECO:0000256" key="3">
    <source>
        <dbReference type="ARBA" id="ARBA00012584"/>
    </source>
</evidence>
<dbReference type="EMBL" id="LNQE01000779">
    <property type="protein sequence ID" value="KUG25038.1"/>
    <property type="molecule type" value="Genomic_DNA"/>
</dbReference>
<dbReference type="PANTHER" id="PTHR17490">
    <property type="entry name" value="SUA5"/>
    <property type="match status" value="1"/>
</dbReference>
<dbReference type="InterPro" id="IPR017945">
    <property type="entry name" value="DHBP_synth_RibB-like_a/b_dom"/>
</dbReference>
<evidence type="ECO:0000256" key="4">
    <source>
        <dbReference type="ARBA" id="ARBA00022490"/>
    </source>
</evidence>
<dbReference type="InterPro" id="IPR050156">
    <property type="entry name" value="TC-AMP_synthase_SUA5"/>
</dbReference>
<evidence type="ECO:0000313" key="13">
    <source>
        <dbReference type="EMBL" id="KUG25038.1"/>
    </source>
</evidence>
<evidence type="ECO:0000256" key="7">
    <source>
        <dbReference type="ARBA" id="ARBA00022695"/>
    </source>
</evidence>
<keyword evidence="4" id="KW-0963">Cytoplasm</keyword>
<comment type="similarity">
    <text evidence="2">Belongs to the SUA5 family.</text>
</comment>
<protein>
    <recommendedName>
        <fullName evidence="10">L-threonylcarbamoyladenylate synthase</fullName>
        <ecNumber evidence="3">2.7.7.87</ecNumber>
    </recommendedName>
    <alternativeName>
        <fullName evidence="10">L-threonylcarbamoyladenylate synthase</fullName>
    </alternativeName>
</protein>
<evidence type="ECO:0000256" key="6">
    <source>
        <dbReference type="ARBA" id="ARBA00022694"/>
    </source>
</evidence>
<dbReference type="GO" id="GO:0005737">
    <property type="term" value="C:cytoplasm"/>
    <property type="evidence" value="ECO:0007669"/>
    <property type="project" value="UniProtKB-SubCell"/>
</dbReference>
<proteinExistence type="inferred from homology"/>
<dbReference type="SUPFAM" id="SSF55821">
    <property type="entry name" value="YrdC/RibB"/>
    <property type="match status" value="1"/>
</dbReference>
<keyword evidence="7" id="KW-0548">Nucleotidyltransferase</keyword>
<evidence type="ECO:0000259" key="12">
    <source>
        <dbReference type="PROSITE" id="PS51163"/>
    </source>
</evidence>
<dbReference type="InterPro" id="IPR005145">
    <property type="entry name" value="Sua5_C"/>
</dbReference>
<dbReference type="PROSITE" id="PS51163">
    <property type="entry name" value="YRDC"/>
    <property type="match status" value="1"/>
</dbReference>